<feature type="domain" description="VOC" evidence="9">
    <location>
        <begin position="170"/>
        <end position="295"/>
    </location>
</feature>
<evidence type="ECO:0000256" key="6">
    <source>
        <dbReference type="ARBA" id="ARBA00023128"/>
    </source>
</evidence>
<dbReference type="Proteomes" id="UP000261340">
    <property type="component" value="Unplaced"/>
</dbReference>
<dbReference type="Pfam" id="PF21701">
    <property type="entry name" value="GLOD4_C"/>
    <property type="match status" value="1"/>
</dbReference>
<dbReference type="InterPro" id="IPR004360">
    <property type="entry name" value="Glyas_Fos-R_dOase_dom"/>
</dbReference>
<organism evidence="10 11">
    <name type="scientific">Amphilophus citrinellus</name>
    <name type="common">Midas cichlid</name>
    <name type="synonym">Cichlasoma citrinellum</name>
    <dbReference type="NCBI Taxonomy" id="61819"/>
    <lineage>
        <taxon>Eukaryota</taxon>
        <taxon>Metazoa</taxon>
        <taxon>Chordata</taxon>
        <taxon>Craniata</taxon>
        <taxon>Vertebrata</taxon>
        <taxon>Euteleostomi</taxon>
        <taxon>Actinopterygii</taxon>
        <taxon>Neopterygii</taxon>
        <taxon>Teleostei</taxon>
        <taxon>Neoteleostei</taxon>
        <taxon>Acanthomorphata</taxon>
        <taxon>Ovalentaria</taxon>
        <taxon>Cichlomorphae</taxon>
        <taxon>Cichliformes</taxon>
        <taxon>Cichlidae</taxon>
        <taxon>New World cichlids</taxon>
        <taxon>Cichlasomatinae</taxon>
        <taxon>Heroini</taxon>
        <taxon>Amphilophus</taxon>
    </lineage>
</organism>
<dbReference type="Pfam" id="PF21207">
    <property type="entry name" value="GLOD4_N"/>
    <property type="match status" value="1"/>
</dbReference>
<keyword evidence="11" id="KW-1185">Reference proteome</keyword>
<keyword evidence="6" id="KW-0496">Mitochondrion</keyword>
<evidence type="ECO:0000259" key="9">
    <source>
        <dbReference type="PROSITE" id="PS51819"/>
    </source>
</evidence>
<evidence type="ECO:0000313" key="10">
    <source>
        <dbReference type="Ensembl" id="ENSACIP00000010143.1"/>
    </source>
</evidence>
<dbReference type="GeneTree" id="ENSGT00390000012340"/>
<keyword evidence="8" id="KW-1133">Transmembrane helix</keyword>
<protein>
    <recommendedName>
        <fullName evidence="3">Glyoxalase domain-containing protein 4</fullName>
    </recommendedName>
</protein>
<dbReference type="OMA" id="VLKNTIC"/>
<sequence length="463" mass="51102">MGLTPSSIPDLFLSKGSSRSRSTVLKNTVCGLAPASRASQIKRLPSRRILPWCSRNVLERATLTNLLPSTSFFVTLKACFVADCASLLALTASLSVVAAVILPLVSFWMLGSSGDSTLTGFLRSPRTYRLDSTLTLLLYVRKAFRSIVKTRHITLFMYAAIFCLLSSSLVSLHFVFKVGDRAKTAIFYRDVLGMKVLRHEEFEEGCKATCNGPYDGKWSKTMIGFGPEDDHFVAELTYNYGVGEYQLGNDFLGLTLQSSQAVSNAKRLGWPLTEVGEALYLTQAPGGYPFYLVDKEQPLSDPVQKVCLGVSDLQRSTHYWSTLLGMTVMDKNEEKKTVLMGFADTQCKLELRDIGATVDHGTAFGRIAFSCPREQLPDIEALMKKENQKILTPLVSLDTPGKATVEVVILADPDGHEICFVGDEAFRQLSMVDPKGNELLDKAMAEDKSDEWFAKHNKQKAAA</sequence>
<dbReference type="PANTHER" id="PTHR46466:SF1">
    <property type="entry name" value="GLYOXALASE DOMAIN-CONTAINING PROTEIN 4"/>
    <property type="match status" value="1"/>
</dbReference>
<keyword evidence="8" id="KW-0812">Transmembrane</keyword>
<dbReference type="FunFam" id="3.10.180.10:FF:000014">
    <property type="entry name" value="glyoxalase domain-containing protein 4"/>
    <property type="match status" value="1"/>
</dbReference>
<dbReference type="FunFam" id="3.10.180.10:FF:000010">
    <property type="entry name" value="Glyoxalase domain-containing protein 4"/>
    <property type="match status" value="1"/>
</dbReference>
<comment type="subunit">
    <text evidence="7">Interacts with NUDT9.</text>
</comment>
<evidence type="ECO:0000313" key="11">
    <source>
        <dbReference type="Proteomes" id="UP000261340"/>
    </source>
</evidence>
<evidence type="ECO:0000256" key="3">
    <source>
        <dbReference type="ARBA" id="ARBA00017512"/>
    </source>
</evidence>
<name>A0A3Q0RJU4_AMPCI</name>
<feature type="transmembrane region" description="Helical" evidence="8">
    <location>
        <begin position="156"/>
        <end position="176"/>
    </location>
</feature>
<dbReference type="CDD" id="cd16357">
    <property type="entry name" value="GLOD4_C"/>
    <property type="match status" value="1"/>
</dbReference>
<dbReference type="Ensembl" id="ENSACIT00000010439.1">
    <property type="protein sequence ID" value="ENSACIP00000010143.1"/>
    <property type="gene ID" value="ENSACIG00000007936.1"/>
</dbReference>
<reference evidence="10" key="1">
    <citation type="submission" date="2025-08" db="UniProtKB">
        <authorList>
            <consortium name="Ensembl"/>
        </authorList>
    </citation>
    <scope>IDENTIFICATION</scope>
</reference>
<dbReference type="PROSITE" id="PS51819">
    <property type="entry name" value="VOC"/>
    <property type="match status" value="2"/>
</dbReference>
<dbReference type="InterPro" id="IPR029068">
    <property type="entry name" value="Glyas_Bleomycin-R_OHBP_Dase"/>
</dbReference>
<evidence type="ECO:0000256" key="8">
    <source>
        <dbReference type="SAM" id="Phobius"/>
    </source>
</evidence>
<dbReference type="STRING" id="61819.ENSACIP00000010143"/>
<reference evidence="10" key="2">
    <citation type="submission" date="2025-09" db="UniProtKB">
        <authorList>
            <consortium name="Ensembl"/>
        </authorList>
    </citation>
    <scope>IDENTIFICATION</scope>
</reference>
<dbReference type="InterPro" id="IPR037523">
    <property type="entry name" value="VOC_core"/>
</dbReference>
<dbReference type="InterPro" id="IPR043193">
    <property type="entry name" value="GLOD4"/>
</dbReference>
<dbReference type="InterPro" id="IPR043194">
    <property type="entry name" value="GLOD4_C"/>
</dbReference>
<feature type="transmembrane region" description="Helical" evidence="8">
    <location>
        <begin position="87"/>
        <end position="108"/>
    </location>
</feature>
<comment type="similarity">
    <text evidence="2">Belongs to the glyoxalase I family.</text>
</comment>
<feature type="domain" description="VOC" evidence="9">
    <location>
        <begin position="302"/>
        <end position="423"/>
    </location>
</feature>
<proteinExistence type="inferred from homology"/>
<dbReference type="Pfam" id="PF00903">
    <property type="entry name" value="Glyoxalase"/>
    <property type="match status" value="1"/>
</dbReference>
<dbReference type="SUPFAM" id="SSF54593">
    <property type="entry name" value="Glyoxalase/Bleomycin resistance protein/Dihydroxybiphenyl dioxygenase"/>
    <property type="match status" value="2"/>
</dbReference>
<dbReference type="Gene3D" id="3.10.180.10">
    <property type="entry name" value="2,3-Dihydroxybiphenyl 1,2-Dioxygenase, domain 1"/>
    <property type="match status" value="2"/>
</dbReference>
<dbReference type="GO" id="GO:0005739">
    <property type="term" value="C:mitochondrion"/>
    <property type="evidence" value="ECO:0007669"/>
    <property type="project" value="UniProtKB-SubCell"/>
</dbReference>
<keyword evidence="4" id="KW-0597">Phosphoprotein</keyword>
<accession>A0A3Q0RJU4</accession>
<comment type="subcellular location">
    <subcellularLocation>
        <location evidence="1">Mitochondrion</location>
    </subcellularLocation>
</comment>
<evidence type="ECO:0000256" key="4">
    <source>
        <dbReference type="ARBA" id="ARBA00022553"/>
    </source>
</evidence>
<dbReference type="AlphaFoldDB" id="A0A3Q0RJU4"/>
<evidence type="ECO:0000256" key="5">
    <source>
        <dbReference type="ARBA" id="ARBA00022737"/>
    </source>
</evidence>
<dbReference type="CDD" id="cd08358">
    <property type="entry name" value="GLOD4_N"/>
    <property type="match status" value="1"/>
</dbReference>
<keyword evidence="8" id="KW-0472">Membrane</keyword>
<keyword evidence="5" id="KW-0677">Repeat</keyword>
<dbReference type="InterPro" id="IPR059155">
    <property type="entry name" value="GLOD4_dom"/>
</dbReference>
<evidence type="ECO:0000256" key="7">
    <source>
        <dbReference type="ARBA" id="ARBA00063667"/>
    </source>
</evidence>
<evidence type="ECO:0000256" key="2">
    <source>
        <dbReference type="ARBA" id="ARBA00010363"/>
    </source>
</evidence>
<evidence type="ECO:0000256" key="1">
    <source>
        <dbReference type="ARBA" id="ARBA00004173"/>
    </source>
</evidence>
<dbReference type="PANTHER" id="PTHR46466">
    <property type="entry name" value="GLYOXALASE DOMAIN-CONTAINING PROTEIN 4"/>
    <property type="match status" value="1"/>
</dbReference>